<dbReference type="InterPro" id="IPR015943">
    <property type="entry name" value="WD40/YVTN_repeat-like_dom_sf"/>
</dbReference>
<proteinExistence type="predicted"/>
<dbReference type="Gene3D" id="2.130.10.10">
    <property type="entry name" value="YVTN repeat-like/Quinoprotein amine dehydrogenase"/>
    <property type="match status" value="1"/>
</dbReference>
<dbReference type="OrthoDB" id="64353at2759"/>
<accession>B0DKY4</accession>
<gene>
    <name evidence="1" type="ORF">LACBIDRAFT_330330</name>
</gene>
<sequence length="294" mass="33074">MRLDRFRRERPSNVSLSAFEPNEVSHLELSIHESLHHRVGPALWTYRGDSDKPDLDDLKPLRSPTDILGITFGKQCMIQMKLFAMEFDDDRYRHLLFDEAELPHFDRGIALVFSESDNPVKGFNAYSPDGQILGVRLPDKEAIVMLHSGSASTGFNLVTQVPIPDTRPVRNRWSFPPPAFSANGMKFAVAAYDGTVSVYDVRNKLSLMVKEPDRDVGSVASLKFSSGILGREVLAFAENRDAIIRIVLLDPASFEIEETLSLDRRNPLLEANCKPRELIKLFFDPNGQIMTPSS</sequence>
<name>B0DKY4_LACBS</name>
<reference evidence="1 2" key="1">
    <citation type="journal article" date="2008" name="Nature">
        <title>The genome of Laccaria bicolor provides insights into mycorrhizal symbiosis.</title>
        <authorList>
            <person name="Martin F."/>
            <person name="Aerts A."/>
            <person name="Ahren D."/>
            <person name="Brun A."/>
            <person name="Danchin E.G.J."/>
            <person name="Duchaussoy F."/>
            <person name="Gibon J."/>
            <person name="Kohler A."/>
            <person name="Lindquist E."/>
            <person name="Pereda V."/>
            <person name="Salamov A."/>
            <person name="Shapiro H.J."/>
            <person name="Wuyts J."/>
            <person name="Blaudez D."/>
            <person name="Buee M."/>
            <person name="Brokstein P."/>
            <person name="Canbaeck B."/>
            <person name="Cohen D."/>
            <person name="Courty P.E."/>
            <person name="Coutinho P.M."/>
            <person name="Delaruelle C."/>
            <person name="Detter J.C."/>
            <person name="Deveau A."/>
            <person name="DiFazio S."/>
            <person name="Duplessis S."/>
            <person name="Fraissinet-Tachet L."/>
            <person name="Lucic E."/>
            <person name="Frey-Klett P."/>
            <person name="Fourrey C."/>
            <person name="Feussner I."/>
            <person name="Gay G."/>
            <person name="Grimwood J."/>
            <person name="Hoegger P.J."/>
            <person name="Jain P."/>
            <person name="Kilaru S."/>
            <person name="Labbe J."/>
            <person name="Lin Y.C."/>
            <person name="Legue V."/>
            <person name="Le Tacon F."/>
            <person name="Marmeisse R."/>
            <person name="Melayah D."/>
            <person name="Montanini B."/>
            <person name="Muratet M."/>
            <person name="Nehls U."/>
            <person name="Niculita-Hirzel H."/>
            <person name="Oudot-Le Secq M.P."/>
            <person name="Peter M."/>
            <person name="Quesneville H."/>
            <person name="Rajashekar B."/>
            <person name="Reich M."/>
            <person name="Rouhier N."/>
            <person name="Schmutz J."/>
            <person name="Yin T."/>
            <person name="Chalot M."/>
            <person name="Henrissat B."/>
            <person name="Kuees U."/>
            <person name="Lucas S."/>
            <person name="Van de Peer Y."/>
            <person name="Podila G.K."/>
            <person name="Polle A."/>
            <person name="Pukkila P.J."/>
            <person name="Richardson P.M."/>
            <person name="Rouze P."/>
            <person name="Sanders I.R."/>
            <person name="Stajich J.E."/>
            <person name="Tunlid A."/>
            <person name="Tuskan G."/>
            <person name="Grigoriev I.V."/>
        </authorList>
    </citation>
    <scope>NUCLEOTIDE SEQUENCE [LARGE SCALE GENOMIC DNA]</scope>
    <source>
        <strain evidence="2">S238N-H82 / ATCC MYA-4686</strain>
    </source>
</reference>
<evidence type="ECO:0000313" key="1">
    <source>
        <dbReference type="EMBL" id="EDR04729.1"/>
    </source>
</evidence>
<dbReference type="HOGENOM" id="CLU_031726_0_0_1"/>
<dbReference type="GeneID" id="6080170"/>
<dbReference type="RefSeq" id="XP_001884553.1">
    <property type="nucleotide sequence ID" value="XM_001884518.1"/>
</dbReference>
<dbReference type="Proteomes" id="UP000001194">
    <property type="component" value="Unassembled WGS sequence"/>
</dbReference>
<dbReference type="KEGG" id="lbc:LACBIDRAFT_330330"/>
<keyword evidence="2" id="KW-1185">Reference proteome</keyword>
<organism evidence="2">
    <name type="scientific">Laccaria bicolor (strain S238N-H82 / ATCC MYA-4686)</name>
    <name type="common">Bicoloured deceiver</name>
    <name type="synonym">Laccaria laccata var. bicolor</name>
    <dbReference type="NCBI Taxonomy" id="486041"/>
    <lineage>
        <taxon>Eukaryota</taxon>
        <taxon>Fungi</taxon>
        <taxon>Dikarya</taxon>
        <taxon>Basidiomycota</taxon>
        <taxon>Agaricomycotina</taxon>
        <taxon>Agaricomycetes</taxon>
        <taxon>Agaricomycetidae</taxon>
        <taxon>Agaricales</taxon>
        <taxon>Agaricineae</taxon>
        <taxon>Hydnangiaceae</taxon>
        <taxon>Laccaria</taxon>
    </lineage>
</organism>
<dbReference type="AlphaFoldDB" id="B0DKY4"/>
<protein>
    <submittedName>
        <fullName evidence="1">Predicted protein</fullName>
    </submittedName>
</protein>
<dbReference type="EMBL" id="DS547116">
    <property type="protein sequence ID" value="EDR04729.1"/>
    <property type="molecule type" value="Genomic_DNA"/>
</dbReference>
<evidence type="ECO:0000313" key="2">
    <source>
        <dbReference type="Proteomes" id="UP000001194"/>
    </source>
</evidence>
<dbReference type="SUPFAM" id="SSF82171">
    <property type="entry name" value="DPP6 N-terminal domain-like"/>
    <property type="match status" value="1"/>
</dbReference>
<dbReference type="InParanoid" id="B0DKY4"/>